<dbReference type="PRINTS" id="PR00153">
    <property type="entry name" value="CSAPPISMRASE"/>
</dbReference>
<name>S3D2Z3_GLAL2</name>
<dbReference type="InterPro" id="IPR020892">
    <property type="entry name" value="Cyclophilin-type_PPIase_CS"/>
</dbReference>
<comment type="catalytic activity">
    <reaction evidence="1 4">
        <text>[protein]-peptidylproline (omega=180) = [protein]-peptidylproline (omega=0)</text>
        <dbReference type="Rhea" id="RHEA:16237"/>
        <dbReference type="Rhea" id="RHEA-COMP:10747"/>
        <dbReference type="Rhea" id="RHEA-COMP:10748"/>
        <dbReference type="ChEBI" id="CHEBI:83833"/>
        <dbReference type="ChEBI" id="CHEBI:83834"/>
        <dbReference type="EC" id="5.2.1.8"/>
    </reaction>
</comment>
<dbReference type="PANTHER" id="PTHR11071">
    <property type="entry name" value="PEPTIDYL-PROLYL CIS-TRANS ISOMERASE"/>
    <property type="match status" value="1"/>
</dbReference>
<evidence type="ECO:0000256" key="5">
    <source>
        <dbReference type="SAM" id="Phobius"/>
    </source>
</evidence>
<keyword evidence="3 4" id="KW-0413">Isomerase</keyword>
<sequence>MFTLQRLVVSALLILTVTFLFFAQTAEATKGPKITHKVYFDIQHGDEPMGRIVMGLYGKTVPKTVENFRALATGEKGFGYEGSNFHRVIQNFMIQGGDFTKGDGTGGKSIYGDKFPDENFKLKHSKVGLLSMANAGQDTNGSQFFITTSTPGHLNGKHVVFGEVLEGYEIVQKIEQVPKQPGDRPTQAVKIIKSGELEVPPEDEEYGKAEFQAGQGEVVDTPTSATSSGIPAATAVIPVVNSPITDDVSTEGFSLMQKGLFLAVILGCVAGYMRLNNKKTRRFDEKSMA</sequence>
<dbReference type="GeneID" id="19464923"/>
<organism evidence="7 8">
    <name type="scientific">Glarea lozoyensis (strain ATCC 20868 / MF5171)</name>
    <dbReference type="NCBI Taxonomy" id="1116229"/>
    <lineage>
        <taxon>Eukaryota</taxon>
        <taxon>Fungi</taxon>
        <taxon>Dikarya</taxon>
        <taxon>Ascomycota</taxon>
        <taxon>Pezizomycotina</taxon>
        <taxon>Leotiomycetes</taxon>
        <taxon>Helotiales</taxon>
        <taxon>Helotiaceae</taxon>
        <taxon>Glarea</taxon>
    </lineage>
</organism>
<dbReference type="GO" id="GO:0005783">
    <property type="term" value="C:endoplasmic reticulum"/>
    <property type="evidence" value="ECO:0007669"/>
    <property type="project" value="TreeGrafter"/>
</dbReference>
<dbReference type="OMA" id="FLFFAQT"/>
<dbReference type="InterPro" id="IPR002130">
    <property type="entry name" value="Cyclophilin-type_PPIase_dom"/>
</dbReference>
<dbReference type="GO" id="GO:0016018">
    <property type="term" value="F:cyclosporin A binding"/>
    <property type="evidence" value="ECO:0007669"/>
    <property type="project" value="TreeGrafter"/>
</dbReference>
<evidence type="ECO:0000259" key="6">
    <source>
        <dbReference type="PROSITE" id="PS50072"/>
    </source>
</evidence>
<feature type="transmembrane region" description="Helical" evidence="5">
    <location>
        <begin position="255"/>
        <end position="273"/>
    </location>
</feature>
<dbReference type="eggNOG" id="KOG0880">
    <property type="taxonomic scope" value="Eukaryota"/>
</dbReference>
<dbReference type="Gene3D" id="2.40.100.10">
    <property type="entry name" value="Cyclophilin-like"/>
    <property type="match status" value="1"/>
</dbReference>
<dbReference type="InterPro" id="IPR029000">
    <property type="entry name" value="Cyclophilin-like_dom_sf"/>
</dbReference>
<dbReference type="PANTHER" id="PTHR11071:SF561">
    <property type="entry name" value="PEPTIDYL-PROLYL CIS-TRANS ISOMERASE D-RELATED"/>
    <property type="match status" value="1"/>
</dbReference>
<dbReference type="Pfam" id="PF00160">
    <property type="entry name" value="Pro_isomerase"/>
    <property type="match status" value="1"/>
</dbReference>
<dbReference type="FunFam" id="2.40.100.10:FF:000001">
    <property type="entry name" value="Peptidyl-prolyl cis-trans isomerase"/>
    <property type="match status" value="1"/>
</dbReference>
<keyword evidence="5" id="KW-0472">Membrane</keyword>
<proteinExistence type="inferred from homology"/>
<dbReference type="SUPFAM" id="SSF50891">
    <property type="entry name" value="Cyclophilin-like"/>
    <property type="match status" value="1"/>
</dbReference>
<accession>S3D2Z3</accession>
<keyword evidence="4" id="KW-0732">Signal</keyword>
<comment type="similarity">
    <text evidence="4">Belongs to the cyclophilin-type PPIase family.</text>
</comment>
<evidence type="ECO:0000313" key="8">
    <source>
        <dbReference type="Proteomes" id="UP000016922"/>
    </source>
</evidence>
<comment type="function">
    <text evidence="4">PPIases accelerate the folding of proteins. It catalyzes the cis-trans isomerization of proline imidic peptide bonds in oligopeptides.</text>
</comment>
<keyword evidence="2 4" id="KW-0697">Rotamase</keyword>
<dbReference type="AlphaFoldDB" id="S3D2Z3"/>
<evidence type="ECO:0000313" key="7">
    <source>
        <dbReference type="EMBL" id="EPE32857.1"/>
    </source>
</evidence>
<reference evidence="7 8" key="1">
    <citation type="journal article" date="2013" name="BMC Genomics">
        <title>Genomics-driven discovery of the pneumocandin biosynthetic gene cluster in the fungus Glarea lozoyensis.</title>
        <authorList>
            <person name="Chen L."/>
            <person name="Yue Q."/>
            <person name="Zhang X."/>
            <person name="Xiang M."/>
            <person name="Wang C."/>
            <person name="Li S."/>
            <person name="Che Y."/>
            <person name="Ortiz-Lopez F.J."/>
            <person name="Bills G.F."/>
            <person name="Liu X."/>
            <person name="An Z."/>
        </authorList>
    </citation>
    <scope>NUCLEOTIDE SEQUENCE [LARGE SCALE GENOMIC DNA]</scope>
    <source>
        <strain evidence="8">ATCC 20868 / MF5171</strain>
    </source>
</reference>
<dbReference type="EMBL" id="KE145358">
    <property type="protein sequence ID" value="EPE32857.1"/>
    <property type="molecule type" value="Genomic_DNA"/>
</dbReference>
<evidence type="ECO:0000256" key="1">
    <source>
        <dbReference type="ARBA" id="ARBA00000971"/>
    </source>
</evidence>
<dbReference type="KEGG" id="glz:GLAREA_05869"/>
<feature type="signal peptide" evidence="4">
    <location>
        <begin position="1"/>
        <end position="28"/>
    </location>
</feature>
<feature type="domain" description="PPIase cyclophilin-type" evidence="6">
    <location>
        <begin position="39"/>
        <end position="196"/>
    </location>
</feature>
<keyword evidence="5" id="KW-0812">Transmembrane</keyword>
<evidence type="ECO:0000256" key="3">
    <source>
        <dbReference type="ARBA" id="ARBA00023235"/>
    </source>
</evidence>
<dbReference type="STRING" id="1116229.S3D2Z3"/>
<dbReference type="EC" id="5.2.1.8" evidence="4"/>
<gene>
    <name evidence="7" type="ORF">GLAREA_05869</name>
</gene>
<dbReference type="PROSITE" id="PS50072">
    <property type="entry name" value="CSA_PPIASE_2"/>
    <property type="match status" value="1"/>
</dbReference>
<dbReference type="Proteomes" id="UP000016922">
    <property type="component" value="Unassembled WGS sequence"/>
</dbReference>
<feature type="chain" id="PRO_5004508055" description="Peptidyl-prolyl cis-trans isomerase" evidence="4">
    <location>
        <begin position="29"/>
        <end position="289"/>
    </location>
</feature>
<keyword evidence="5" id="KW-1133">Transmembrane helix</keyword>
<dbReference type="GO" id="GO:0000324">
    <property type="term" value="C:fungal-type vacuole"/>
    <property type="evidence" value="ECO:0007669"/>
    <property type="project" value="TreeGrafter"/>
</dbReference>
<dbReference type="OrthoDB" id="193499at2759"/>
<dbReference type="GO" id="GO:0003755">
    <property type="term" value="F:peptidyl-prolyl cis-trans isomerase activity"/>
    <property type="evidence" value="ECO:0007669"/>
    <property type="project" value="UniProtKB-UniRule"/>
</dbReference>
<dbReference type="GO" id="GO:0006457">
    <property type="term" value="P:protein folding"/>
    <property type="evidence" value="ECO:0007669"/>
    <property type="project" value="InterPro"/>
</dbReference>
<dbReference type="RefSeq" id="XP_008079474.1">
    <property type="nucleotide sequence ID" value="XM_008081283.1"/>
</dbReference>
<dbReference type="PROSITE" id="PS00170">
    <property type="entry name" value="CSA_PPIASE_1"/>
    <property type="match status" value="1"/>
</dbReference>
<evidence type="ECO:0000256" key="4">
    <source>
        <dbReference type="RuleBase" id="RU363019"/>
    </source>
</evidence>
<dbReference type="HOGENOM" id="CLU_012062_4_1_1"/>
<protein>
    <recommendedName>
        <fullName evidence="4">Peptidyl-prolyl cis-trans isomerase</fullName>
        <shortName evidence="4">PPIase</shortName>
        <ecNumber evidence="4">5.2.1.8</ecNumber>
    </recommendedName>
</protein>
<evidence type="ECO:0000256" key="2">
    <source>
        <dbReference type="ARBA" id="ARBA00023110"/>
    </source>
</evidence>
<keyword evidence="8" id="KW-1185">Reference proteome</keyword>